<feature type="signal peptide" evidence="1">
    <location>
        <begin position="1"/>
        <end position="16"/>
    </location>
</feature>
<dbReference type="Proteomes" id="UP000502415">
    <property type="component" value="Chromosome"/>
</dbReference>
<proteinExistence type="predicted"/>
<dbReference type="NCBIfam" id="TIGR02595">
    <property type="entry name" value="PEP_CTERM"/>
    <property type="match status" value="1"/>
</dbReference>
<dbReference type="InterPro" id="IPR036514">
    <property type="entry name" value="SGNH_hydro_sf"/>
</dbReference>
<dbReference type="AlphaFoldDB" id="A0A7Z2W2C3"/>
<dbReference type="KEGG" id="mfy:HH212_24285"/>
<name>A0A7Z2W2C3_9BURK</name>
<dbReference type="InterPro" id="IPR013424">
    <property type="entry name" value="Ice-binding_C"/>
</dbReference>
<accession>A0A7Z2W2C3</accession>
<keyword evidence="3" id="KW-1185">Reference proteome</keyword>
<evidence type="ECO:0000313" key="3">
    <source>
        <dbReference type="Proteomes" id="UP000502415"/>
    </source>
</evidence>
<dbReference type="SUPFAM" id="SSF52266">
    <property type="entry name" value="SGNH hydrolase"/>
    <property type="match status" value="1"/>
</dbReference>
<evidence type="ECO:0000313" key="2">
    <source>
        <dbReference type="EMBL" id="QJE03591.1"/>
    </source>
</evidence>
<dbReference type="Gene3D" id="3.40.50.1110">
    <property type="entry name" value="SGNH hydrolase"/>
    <property type="match status" value="1"/>
</dbReference>
<sequence>MFATLALGACALPASATTILFVGNSFTYGEPAGAAPLVQNYKPGSVTDLNGSNIGGVPALFKALTVEAGLNYDVSLETVPGVGVDYHYNNKLAVINKPFDKVLLQSYSTLDAAHPGNPDTLTKYADLLAQAFHAQNPNVEVMLTSTWSRADLTYKTASPWYGQSIYQMALDVRKGYDAADAASNLIDGVIPVGETWNRAIAAGVADANPYDGIGAGQVDLWAPDNYHASVYGYYLEALTIYGSVTGLDPRAFGAGDLVARDLGISGTMALALQQFAADQLAAEQVPEPGMAWMFASLGGLMVLARRRQRGTAAA</sequence>
<reference evidence="2 3" key="1">
    <citation type="submission" date="2020-04" db="EMBL/GenBank/DDBJ databases">
        <title>Genome sequencing of novel species.</title>
        <authorList>
            <person name="Heo J."/>
            <person name="Kim S.-J."/>
            <person name="Kim J.-S."/>
            <person name="Hong S.-B."/>
            <person name="Kwon S.-W."/>
        </authorList>
    </citation>
    <scope>NUCLEOTIDE SEQUENCE [LARGE SCALE GENOMIC DNA]</scope>
    <source>
        <strain evidence="2 3">GN2-R2</strain>
    </source>
</reference>
<gene>
    <name evidence="2" type="ORF">HH212_24285</name>
</gene>
<protein>
    <submittedName>
        <fullName evidence="2">PEP-CTERM sorting domain-containing protein</fullName>
    </submittedName>
</protein>
<dbReference type="GO" id="GO:0016788">
    <property type="term" value="F:hydrolase activity, acting on ester bonds"/>
    <property type="evidence" value="ECO:0007669"/>
    <property type="project" value="UniProtKB-ARBA"/>
</dbReference>
<keyword evidence="1" id="KW-0732">Signal</keyword>
<evidence type="ECO:0000256" key="1">
    <source>
        <dbReference type="SAM" id="SignalP"/>
    </source>
</evidence>
<dbReference type="EMBL" id="CP051685">
    <property type="protein sequence ID" value="QJE03591.1"/>
    <property type="molecule type" value="Genomic_DNA"/>
</dbReference>
<organism evidence="2 3">
    <name type="scientific">Massilia forsythiae</name>
    <dbReference type="NCBI Taxonomy" id="2728020"/>
    <lineage>
        <taxon>Bacteria</taxon>
        <taxon>Pseudomonadati</taxon>
        <taxon>Pseudomonadota</taxon>
        <taxon>Betaproteobacteria</taxon>
        <taxon>Burkholderiales</taxon>
        <taxon>Oxalobacteraceae</taxon>
        <taxon>Telluria group</taxon>
        <taxon>Massilia</taxon>
    </lineage>
</organism>
<feature type="chain" id="PRO_5031283393" evidence="1">
    <location>
        <begin position="17"/>
        <end position="314"/>
    </location>
</feature>